<evidence type="ECO:0000256" key="2">
    <source>
        <dbReference type="ARBA" id="ARBA00022448"/>
    </source>
</evidence>
<dbReference type="InterPro" id="IPR003439">
    <property type="entry name" value="ABC_transporter-like_ATP-bd"/>
</dbReference>
<keyword evidence="7" id="KW-1185">Reference proteome</keyword>
<keyword evidence="4 6" id="KW-0067">ATP-binding</keyword>
<comment type="similarity">
    <text evidence="1">Belongs to the ABC transporter superfamily.</text>
</comment>
<dbReference type="Pfam" id="PF00005">
    <property type="entry name" value="ABC_tran"/>
    <property type="match status" value="1"/>
</dbReference>
<evidence type="ECO:0000256" key="1">
    <source>
        <dbReference type="ARBA" id="ARBA00005417"/>
    </source>
</evidence>
<dbReference type="EMBL" id="JACBZS010000001">
    <property type="protein sequence ID" value="NYI70535.1"/>
    <property type="molecule type" value="Genomic_DNA"/>
</dbReference>
<dbReference type="Proteomes" id="UP000527616">
    <property type="component" value="Unassembled WGS sequence"/>
</dbReference>
<feature type="domain" description="ABC transporter" evidence="5">
    <location>
        <begin position="38"/>
        <end position="261"/>
    </location>
</feature>
<dbReference type="SMART" id="SM00382">
    <property type="entry name" value="AAA"/>
    <property type="match status" value="1"/>
</dbReference>
<dbReference type="PROSITE" id="PS50893">
    <property type="entry name" value="ABC_TRANSPORTER_2"/>
    <property type="match status" value="1"/>
</dbReference>
<protein>
    <submittedName>
        <fullName evidence="6">ABC-2 type transport system ATP-binding protein</fullName>
    </submittedName>
</protein>
<evidence type="ECO:0000313" key="6">
    <source>
        <dbReference type="EMBL" id="NYI70535.1"/>
    </source>
</evidence>
<dbReference type="InterPro" id="IPR003593">
    <property type="entry name" value="AAA+_ATPase"/>
</dbReference>
<comment type="caution">
    <text evidence="6">The sequence shown here is derived from an EMBL/GenBank/DDBJ whole genome shotgun (WGS) entry which is preliminary data.</text>
</comment>
<gene>
    <name evidence="6" type="ORF">GGQ54_001095</name>
</gene>
<evidence type="ECO:0000256" key="4">
    <source>
        <dbReference type="ARBA" id="ARBA00022840"/>
    </source>
</evidence>
<evidence type="ECO:0000259" key="5">
    <source>
        <dbReference type="PROSITE" id="PS50893"/>
    </source>
</evidence>
<dbReference type="PANTHER" id="PTHR43335">
    <property type="entry name" value="ABC TRANSPORTER, ATP-BINDING PROTEIN"/>
    <property type="match status" value="1"/>
</dbReference>
<dbReference type="InterPro" id="IPR027417">
    <property type="entry name" value="P-loop_NTPase"/>
</dbReference>
<dbReference type="Gene3D" id="3.40.50.300">
    <property type="entry name" value="P-loop containing nucleotide triphosphate hydrolases"/>
    <property type="match status" value="1"/>
</dbReference>
<reference evidence="6 7" key="1">
    <citation type="submission" date="2020-07" db="EMBL/GenBank/DDBJ databases">
        <title>Sequencing the genomes of 1000 actinobacteria strains.</title>
        <authorList>
            <person name="Klenk H.-P."/>
        </authorList>
    </citation>
    <scope>NUCLEOTIDE SEQUENCE [LARGE SCALE GENOMIC DNA]</scope>
    <source>
        <strain evidence="6 7">DSM 103164</strain>
    </source>
</reference>
<evidence type="ECO:0000313" key="7">
    <source>
        <dbReference type="Proteomes" id="UP000527616"/>
    </source>
</evidence>
<evidence type="ECO:0000256" key="3">
    <source>
        <dbReference type="ARBA" id="ARBA00022741"/>
    </source>
</evidence>
<dbReference type="RefSeq" id="WP_218843718.1">
    <property type="nucleotide sequence ID" value="NZ_JACBZS010000001.1"/>
</dbReference>
<dbReference type="GO" id="GO:0016887">
    <property type="term" value="F:ATP hydrolysis activity"/>
    <property type="evidence" value="ECO:0007669"/>
    <property type="project" value="InterPro"/>
</dbReference>
<sequence length="266" mass="28124">MSRPGAGVAPFLPRQEVRRRTARHAGGMDITSPSAPVIECRGLIKSYAGQRVLDGLDLCVPSGRVYTLLGRNGAGKSTTFKIMLGLIEPDAGQVRLLGQPWRRELLDRVGASVDGPAFYPQLSAGENLLVHARLLGLGRERSAEVLAAVGLAGVGRKPARSFSTGMKARLALAIALLADPPVLMLDEPQNGLDPEGIIELRELIRRLAAGGRTVLISSHQLGEIAQLTDDIGVLVGGRLAYQGTLRDFAPGGDVEAAYLEPTGAAR</sequence>
<accession>A0A7Z0IKF7</accession>
<dbReference type="PANTHER" id="PTHR43335:SF4">
    <property type="entry name" value="ABC TRANSPORTER, ATP-BINDING PROTEIN"/>
    <property type="match status" value="1"/>
</dbReference>
<dbReference type="SUPFAM" id="SSF52540">
    <property type="entry name" value="P-loop containing nucleoside triphosphate hydrolases"/>
    <property type="match status" value="1"/>
</dbReference>
<dbReference type="AlphaFoldDB" id="A0A7Z0IKF7"/>
<dbReference type="GO" id="GO:0005524">
    <property type="term" value="F:ATP binding"/>
    <property type="evidence" value="ECO:0007669"/>
    <property type="project" value="UniProtKB-KW"/>
</dbReference>
<name>A0A7Z0IKF7_9ACTN</name>
<proteinExistence type="inferred from homology"/>
<keyword evidence="2" id="KW-0813">Transport</keyword>
<keyword evidence="3" id="KW-0547">Nucleotide-binding</keyword>
<organism evidence="6 7">
    <name type="scientific">Naumannella cuiyingiana</name>
    <dbReference type="NCBI Taxonomy" id="1347891"/>
    <lineage>
        <taxon>Bacteria</taxon>
        <taxon>Bacillati</taxon>
        <taxon>Actinomycetota</taxon>
        <taxon>Actinomycetes</taxon>
        <taxon>Propionibacteriales</taxon>
        <taxon>Propionibacteriaceae</taxon>
        <taxon>Naumannella</taxon>
    </lineage>
</organism>